<proteinExistence type="predicted"/>
<evidence type="ECO:0000313" key="1">
    <source>
        <dbReference type="EMBL" id="KAE9257272.1"/>
    </source>
</evidence>
<dbReference type="AlphaFoldDB" id="A0A6A4AGT9"/>
<gene>
    <name evidence="1" type="ORF">PR003_g35212</name>
</gene>
<organism evidence="1 2">
    <name type="scientific">Phytophthora rubi</name>
    <dbReference type="NCBI Taxonomy" id="129364"/>
    <lineage>
        <taxon>Eukaryota</taxon>
        <taxon>Sar</taxon>
        <taxon>Stramenopiles</taxon>
        <taxon>Oomycota</taxon>
        <taxon>Peronosporomycetes</taxon>
        <taxon>Peronosporales</taxon>
        <taxon>Peronosporaceae</taxon>
        <taxon>Phytophthora</taxon>
    </lineage>
</organism>
<accession>A0A6A4AGT9</accession>
<keyword evidence="2" id="KW-1185">Reference proteome</keyword>
<comment type="caution">
    <text evidence="1">The sequence shown here is derived from an EMBL/GenBank/DDBJ whole genome shotgun (WGS) entry which is preliminary data.</text>
</comment>
<sequence>RDVQVLGRLTLRTALRKRQAGHAKLFRDQDTPLPLGGQGQTSLIPLSDGSVSLLLKGRHGLTSPIPLGDGSVSLLLKEPPLLDEPDPSR</sequence>
<name>A0A6A4AGT9_9STRA</name>
<dbReference type="Proteomes" id="UP000434957">
    <property type="component" value="Unassembled WGS sequence"/>
</dbReference>
<evidence type="ECO:0000313" key="2">
    <source>
        <dbReference type="Proteomes" id="UP000434957"/>
    </source>
</evidence>
<dbReference type="EMBL" id="QXFT01013641">
    <property type="protein sequence ID" value="KAE9257272.1"/>
    <property type="molecule type" value="Genomic_DNA"/>
</dbReference>
<feature type="non-terminal residue" evidence="1">
    <location>
        <position position="1"/>
    </location>
</feature>
<protein>
    <submittedName>
        <fullName evidence="1">Uncharacterized protein</fullName>
    </submittedName>
</protein>
<reference evidence="1 2" key="1">
    <citation type="submission" date="2018-08" db="EMBL/GenBank/DDBJ databases">
        <title>Genomic investigation of the strawberry pathogen Phytophthora fragariae indicates pathogenicity is determined by transcriptional variation in three key races.</title>
        <authorList>
            <person name="Adams T.M."/>
            <person name="Armitage A.D."/>
            <person name="Sobczyk M.K."/>
            <person name="Bates H.J."/>
            <person name="Dunwell J.M."/>
            <person name="Nellist C.F."/>
            <person name="Harrison R.J."/>
        </authorList>
    </citation>
    <scope>NUCLEOTIDE SEQUENCE [LARGE SCALE GENOMIC DNA]</scope>
    <source>
        <strain evidence="1 2">SCRP333</strain>
    </source>
</reference>